<keyword evidence="2" id="KW-0677">Repeat</keyword>
<keyword evidence="5" id="KW-1185">Reference proteome</keyword>
<reference evidence="4" key="1">
    <citation type="submission" date="2020-01" db="EMBL/GenBank/DDBJ databases">
        <authorList>
            <person name="Mishra B."/>
        </authorList>
    </citation>
    <scope>NUCLEOTIDE SEQUENCE [LARGE SCALE GENOMIC DNA]</scope>
</reference>
<dbReference type="EMBL" id="CACVBM020001551">
    <property type="protein sequence ID" value="CAA7053906.1"/>
    <property type="molecule type" value="Genomic_DNA"/>
</dbReference>
<name>A0A6D2KKZ5_9BRAS</name>
<evidence type="ECO:0000256" key="2">
    <source>
        <dbReference type="ARBA" id="ARBA00022737"/>
    </source>
</evidence>
<dbReference type="CDD" id="cd23509">
    <property type="entry name" value="Gnk2-like"/>
    <property type="match status" value="2"/>
</dbReference>
<comment type="caution">
    <text evidence="4">The sequence shown here is derived from an EMBL/GenBank/DDBJ whole genome shotgun (WGS) entry which is preliminary data.</text>
</comment>
<sequence>MSQPQHMHTFCNATDTFTQTSLYEINRNLLLIALAETSSLVTYLNATVGLSPETVHGMFLCRGEINATSCSDCVRTAALQVATNCTLSKKAVIYYEECMVRYSDVSFVSELEVRPIITRFSLRSAPNLNRFNKTLSDKFDQLILKVSSSSLIPYFLEDQELVTQVEGSYELKSMVQCSPDLDTSSCTFCLKFAFLRVSTCCGSPSLAQVFTPKCLLRYKTSVLPSSPSPPS</sequence>
<dbReference type="Pfam" id="PF01657">
    <property type="entry name" value="Stress-antifung"/>
    <property type="match status" value="2"/>
</dbReference>
<evidence type="ECO:0000256" key="1">
    <source>
        <dbReference type="ARBA" id="ARBA00022729"/>
    </source>
</evidence>
<accession>A0A6D2KKZ5</accession>
<feature type="domain" description="Gnk2-homologous" evidence="3">
    <location>
        <begin position="5"/>
        <end position="107"/>
    </location>
</feature>
<keyword evidence="1" id="KW-0732">Signal</keyword>
<gene>
    <name evidence="4" type="ORF">MERR_LOCUS41142</name>
</gene>
<dbReference type="OrthoDB" id="688481at2759"/>
<organism evidence="4 5">
    <name type="scientific">Microthlaspi erraticum</name>
    <dbReference type="NCBI Taxonomy" id="1685480"/>
    <lineage>
        <taxon>Eukaryota</taxon>
        <taxon>Viridiplantae</taxon>
        <taxon>Streptophyta</taxon>
        <taxon>Embryophyta</taxon>
        <taxon>Tracheophyta</taxon>
        <taxon>Spermatophyta</taxon>
        <taxon>Magnoliopsida</taxon>
        <taxon>eudicotyledons</taxon>
        <taxon>Gunneridae</taxon>
        <taxon>Pentapetalae</taxon>
        <taxon>rosids</taxon>
        <taxon>malvids</taxon>
        <taxon>Brassicales</taxon>
        <taxon>Brassicaceae</taxon>
        <taxon>Coluteocarpeae</taxon>
        <taxon>Microthlaspi</taxon>
    </lineage>
</organism>
<dbReference type="InterPro" id="IPR038408">
    <property type="entry name" value="GNK2_sf"/>
</dbReference>
<dbReference type="InterPro" id="IPR002902">
    <property type="entry name" value="GNK2"/>
</dbReference>
<evidence type="ECO:0000313" key="5">
    <source>
        <dbReference type="Proteomes" id="UP000467841"/>
    </source>
</evidence>
<dbReference type="PROSITE" id="PS51473">
    <property type="entry name" value="GNK2"/>
    <property type="match status" value="2"/>
</dbReference>
<evidence type="ECO:0000313" key="4">
    <source>
        <dbReference type="EMBL" id="CAA7053906.1"/>
    </source>
</evidence>
<dbReference type="AlphaFoldDB" id="A0A6D2KKZ5"/>
<dbReference type="Gene3D" id="3.30.430.20">
    <property type="entry name" value="Gnk2 domain, C-X8-C-X2-C motif"/>
    <property type="match status" value="2"/>
</dbReference>
<feature type="domain" description="Gnk2-homologous" evidence="3">
    <location>
        <begin position="113"/>
        <end position="223"/>
    </location>
</feature>
<dbReference type="PANTHER" id="PTHR32099:SF41">
    <property type="entry name" value="CYSTEINE-RICH REPEAT SECRETORY PROTEIN 4-RELATED"/>
    <property type="match status" value="1"/>
</dbReference>
<protein>
    <recommendedName>
        <fullName evidence="3">Gnk2-homologous domain-containing protein</fullName>
    </recommendedName>
</protein>
<dbReference type="PANTHER" id="PTHR32099">
    <property type="entry name" value="CYSTEINE-RICH REPEAT SECRETORY PROTEIN"/>
    <property type="match status" value="1"/>
</dbReference>
<evidence type="ECO:0000259" key="3">
    <source>
        <dbReference type="PROSITE" id="PS51473"/>
    </source>
</evidence>
<dbReference type="Proteomes" id="UP000467841">
    <property type="component" value="Unassembled WGS sequence"/>
</dbReference>
<proteinExistence type="predicted"/>